<name>A0A8T0H8U1_CERPU</name>
<dbReference type="AlphaFoldDB" id="A0A8T0H8U1"/>
<dbReference type="Proteomes" id="UP000822688">
    <property type="component" value="Chromosome 6"/>
</dbReference>
<organism evidence="1 2">
    <name type="scientific">Ceratodon purpureus</name>
    <name type="common">Fire moss</name>
    <name type="synonym">Dicranum purpureum</name>
    <dbReference type="NCBI Taxonomy" id="3225"/>
    <lineage>
        <taxon>Eukaryota</taxon>
        <taxon>Viridiplantae</taxon>
        <taxon>Streptophyta</taxon>
        <taxon>Embryophyta</taxon>
        <taxon>Bryophyta</taxon>
        <taxon>Bryophytina</taxon>
        <taxon>Bryopsida</taxon>
        <taxon>Dicranidae</taxon>
        <taxon>Pseudoditrichales</taxon>
        <taxon>Ditrichaceae</taxon>
        <taxon>Ceratodon</taxon>
    </lineage>
</organism>
<accession>A0A8T0H8U1</accession>
<dbReference type="EMBL" id="CM026427">
    <property type="protein sequence ID" value="KAG0568331.1"/>
    <property type="molecule type" value="Genomic_DNA"/>
</dbReference>
<sequence length="114" mass="13005">MFRCVVLLTFDISVSLHDVNGNIIVIFHDVNFPRGVRGRMPDSVLRVFARSVSTELLSTWCEITSFLLLLNYKALVDLRERWFVHDRVQELARLAVCLLDKSHQLASSDVCGLS</sequence>
<protein>
    <submittedName>
        <fullName evidence="1">Uncharacterized protein</fullName>
    </submittedName>
</protein>
<keyword evidence="2" id="KW-1185">Reference proteome</keyword>
<proteinExistence type="predicted"/>
<comment type="caution">
    <text evidence="1">The sequence shown here is derived from an EMBL/GenBank/DDBJ whole genome shotgun (WGS) entry which is preliminary data.</text>
</comment>
<gene>
    <name evidence="1" type="ORF">KC19_6G012200</name>
</gene>
<evidence type="ECO:0000313" key="2">
    <source>
        <dbReference type="Proteomes" id="UP000822688"/>
    </source>
</evidence>
<evidence type="ECO:0000313" key="1">
    <source>
        <dbReference type="EMBL" id="KAG0568331.1"/>
    </source>
</evidence>
<reference evidence="1 2" key="1">
    <citation type="submission" date="2020-06" db="EMBL/GenBank/DDBJ databases">
        <title>WGS assembly of Ceratodon purpureus strain R40.</title>
        <authorList>
            <person name="Carey S.B."/>
            <person name="Jenkins J."/>
            <person name="Shu S."/>
            <person name="Lovell J.T."/>
            <person name="Sreedasyam A."/>
            <person name="Maumus F."/>
            <person name="Tiley G.P."/>
            <person name="Fernandez-Pozo N."/>
            <person name="Barry K."/>
            <person name="Chen C."/>
            <person name="Wang M."/>
            <person name="Lipzen A."/>
            <person name="Daum C."/>
            <person name="Saski C.A."/>
            <person name="Payton A.C."/>
            <person name="Mcbreen J.C."/>
            <person name="Conrad R.E."/>
            <person name="Kollar L.M."/>
            <person name="Olsson S."/>
            <person name="Huttunen S."/>
            <person name="Landis J.B."/>
            <person name="Wickett N.J."/>
            <person name="Johnson M.G."/>
            <person name="Rensing S.A."/>
            <person name="Grimwood J."/>
            <person name="Schmutz J."/>
            <person name="Mcdaniel S.F."/>
        </authorList>
    </citation>
    <scope>NUCLEOTIDE SEQUENCE [LARGE SCALE GENOMIC DNA]</scope>
    <source>
        <strain evidence="1 2">R40</strain>
    </source>
</reference>